<dbReference type="OrthoDB" id="839663at2"/>
<comment type="caution">
    <text evidence="2">The sequence shown here is derived from an EMBL/GenBank/DDBJ whole genome shotgun (WGS) entry which is preliminary data.</text>
</comment>
<dbReference type="InterPro" id="IPR007460">
    <property type="entry name" value="BrnT_toxin"/>
</dbReference>
<protein>
    <submittedName>
        <fullName evidence="2">BrnT family toxin</fullName>
    </submittedName>
</protein>
<dbReference type="Proteomes" id="UP000298179">
    <property type="component" value="Unassembled WGS sequence"/>
</dbReference>
<keyword evidence="3" id="KW-1185">Reference proteome</keyword>
<feature type="region of interest" description="Disordered" evidence="1">
    <location>
        <begin position="83"/>
        <end position="104"/>
    </location>
</feature>
<dbReference type="Gene3D" id="3.10.450.530">
    <property type="entry name" value="Ribonuclease toxin, BrnT, of type II toxin-antitoxin system"/>
    <property type="match status" value="1"/>
</dbReference>
<evidence type="ECO:0000313" key="2">
    <source>
        <dbReference type="EMBL" id="TFF27873.1"/>
    </source>
</evidence>
<proteinExistence type="predicted"/>
<organism evidence="2 3">
    <name type="scientific">Jiella endophytica</name>
    <dbReference type="NCBI Taxonomy" id="2558362"/>
    <lineage>
        <taxon>Bacteria</taxon>
        <taxon>Pseudomonadati</taxon>
        <taxon>Pseudomonadota</taxon>
        <taxon>Alphaproteobacteria</taxon>
        <taxon>Hyphomicrobiales</taxon>
        <taxon>Aurantimonadaceae</taxon>
        <taxon>Jiella</taxon>
    </lineage>
</organism>
<sequence length="104" mass="11845">MELEWDETKRQKVLKERGIDLLYAAGIFEGPVVTRADLRSDYGEERLVSLGMVEGECYLVVHTQRGPKTRLITAWKGGRNEQKFYEASHPRRNHEDAGGRGTPS</sequence>
<name>A0A4Y8RV79_9HYPH</name>
<dbReference type="Pfam" id="PF04365">
    <property type="entry name" value="BrnT_toxin"/>
    <property type="match status" value="1"/>
</dbReference>
<gene>
    <name evidence="2" type="ORF">E3C22_02135</name>
</gene>
<evidence type="ECO:0000313" key="3">
    <source>
        <dbReference type="Proteomes" id="UP000298179"/>
    </source>
</evidence>
<dbReference type="EMBL" id="SOZD01000001">
    <property type="protein sequence ID" value="TFF27873.1"/>
    <property type="molecule type" value="Genomic_DNA"/>
</dbReference>
<evidence type="ECO:0000256" key="1">
    <source>
        <dbReference type="SAM" id="MobiDB-lite"/>
    </source>
</evidence>
<dbReference type="InterPro" id="IPR038573">
    <property type="entry name" value="BrnT_sf"/>
</dbReference>
<dbReference type="AlphaFoldDB" id="A0A4Y8RV79"/>
<reference evidence="2 3" key="1">
    <citation type="submission" date="2019-03" db="EMBL/GenBank/DDBJ databases">
        <title>Jiella endophytica sp. nov., a novel endophytic bacterium isolated from root of Ficus microcarpa Linn. f.</title>
        <authorList>
            <person name="Tuo L."/>
        </authorList>
    </citation>
    <scope>NUCLEOTIDE SEQUENCE [LARGE SCALE GENOMIC DNA]</scope>
    <source>
        <strain evidence="2 3">CBS5Q-3</strain>
    </source>
</reference>
<feature type="compositionally biased region" description="Basic and acidic residues" evidence="1">
    <location>
        <begin position="83"/>
        <end position="98"/>
    </location>
</feature>
<accession>A0A4Y8RV79</accession>